<feature type="binding site" evidence="17">
    <location>
        <position position="74"/>
    </location>
    <ligand>
        <name>ATP</name>
        <dbReference type="ChEBI" id="CHEBI:30616"/>
    </ligand>
</feature>
<comment type="caution">
    <text evidence="20">The sequence shown here is derived from an EMBL/GenBank/DDBJ whole genome shotgun (WGS) entry which is preliminary data.</text>
</comment>
<evidence type="ECO:0000256" key="19">
    <source>
        <dbReference type="SAM" id="Phobius"/>
    </source>
</evidence>
<evidence type="ECO:0000256" key="14">
    <source>
        <dbReference type="ARBA" id="ARBA00023264"/>
    </source>
</evidence>
<evidence type="ECO:0000313" key="20">
    <source>
        <dbReference type="EMBL" id="TXF91740.1"/>
    </source>
</evidence>
<dbReference type="InterPro" id="IPR036945">
    <property type="entry name" value="DAGK_sf"/>
</dbReference>
<dbReference type="GO" id="GO:0016301">
    <property type="term" value="F:kinase activity"/>
    <property type="evidence" value="ECO:0007669"/>
    <property type="project" value="UniProtKB-KW"/>
</dbReference>
<feature type="transmembrane region" description="Helical" evidence="19">
    <location>
        <begin position="93"/>
        <end position="115"/>
    </location>
</feature>
<keyword evidence="7 17" id="KW-0547">Nucleotide-binding</keyword>
<evidence type="ECO:0000256" key="5">
    <source>
        <dbReference type="ARBA" id="ARBA00022679"/>
    </source>
</evidence>
<keyword evidence="18" id="KW-0460">Magnesium</keyword>
<dbReference type="Gene3D" id="1.10.287.3610">
    <property type="match status" value="1"/>
</dbReference>
<dbReference type="EMBL" id="VOXD01000001">
    <property type="protein sequence ID" value="TXF91740.1"/>
    <property type="molecule type" value="Genomic_DNA"/>
</dbReference>
<keyword evidence="4" id="KW-0444">Lipid biosynthesis</keyword>
<keyword evidence="18" id="KW-0479">Metal-binding</keyword>
<evidence type="ECO:0000256" key="10">
    <source>
        <dbReference type="ARBA" id="ARBA00022989"/>
    </source>
</evidence>
<gene>
    <name evidence="20" type="ORF">FUA23_00710</name>
</gene>
<evidence type="ECO:0000313" key="21">
    <source>
        <dbReference type="Proteomes" id="UP000321907"/>
    </source>
</evidence>
<feature type="transmembrane region" description="Helical" evidence="19">
    <location>
        <begin position="29"/>
        <end position="46"/>
    </location>
</feature>
<dbReference type="PANTHER" id="PTHR34299:SF1">
    <property type="entry name" value="DIACYLGLYCEROL KINASE"/>
    <property type="match status" value="1"/>
</dbReference>
<comment type="similarity">
    <text evidence="2">Belongs to the bacterial diacylglycerol kinase family.</text>
</comment>
<evidence type="ECO:0000256" key="17">
    <source>
        <dbReference type="PIRSR" id="PIRSR600829-3"/>
    </source>
</evidence>
<dbReference type="AlphaFoldDB" id="A0A5C7FLZ9"/>
<evidence type="ECO:0000256" key="8">
    <source>
        <dbReference type="ARBA" id="ARBA00022777"/>
    </source>
</evidence>
<evidence type="ECO:0000256" key="12">
    <source>
        <dbReference type="ARBA" id="ARBA00023136"/>
    </source>
</evidence>
<feature type="binding site" evidence="16">
    <location>
        <position position="67"/>
    </location>
    <ligand>
        <name>substrate</name>
    </ligand>
</feature>
<reference evidence="20 21" key="1">
    <citation type="submission" date="2019-08" db="EMBL/GenBank/DDBJ databases">
        <title>Lewinella sp. strain SSH13 Genome sequencing and assembly.</title>
        <authorList>
            <person name="Kim I."/>
        </authorList>
    </citation>
    <scope>NUCLEOTIDE SEQUENCE [LARGE SCALE GENOMIC DNA]</scope>
    <source>
        <strain evidence="20 21">SSH13</strain>
    </source>
</reference>
<feature type="binding site" evidence="17">
    <location>
        <begin position="83"/>
        <end position="85"/>
    </location>
    <ligand>
        <name>ATP</name>
        <dbReference type="ChEBI" id="CHEBI:30616"/>
    </ligand>
</feature>
<feature type="transmembrane region" description="Helical" evidence="19">
    <location>
        <begin position="53"/>
        <end position="73"/>
    </location>
</feature>
<keyword evidence="13" id="KW-0594">Phospholipid biosynthesis</keyword>
<sequence length="119" mass="13056">MINFIVSRLKAFKYAWDGLVDLLLYQEPVLVHLAAIVVALGTAWFLDFPTWKWVAIVFCIGFTLTTEALNTAVEYVVDLVSPEYHVLAGKAKDIAAAGVMLSAMTSAIIFGILIYDSLA</sequence>
<keyword evidence="6 19" id="KW-0812">Transmembrane</keyword>
<evidence type="ECO:0000256" key="2">
    <source>
        <dbReference type="ARBA" id="ARBA00005967"/>
    </source>
</evidence>
<dbReference type="Pfam" id="PF01219">
    <property type="entry name" value="DAGK_prokar"/>
    <property type="match status" value="1"/>
</dbReference>
<feature type="binding site" evidence="16">
    <location>
        <begin position="11"/>
        <end position="16"/>
    </location>
    <ligand>
        <name>substrate</name>
    </ligand>
</feature>
<evidence type="ECO:0000256" key="7">
    <source>
        <dbReference type="ARBA" id="ARBA00022741"/>
    </source>
</evidence>
<comment type="cofactor">
    <cofactor evidence="18">
        <name>Mg(2+)</name>
        <dbReference type="ChEBI" id="CHEBI:18420"/>
    </cofactor>
    <text evidence="18">Mn(2+), Zn(2+), Cd(2+) and Co(2+) support activity to lesser extents.</text>
</comment>
<evidence type="ECO:0000256" key="18">
    <source>
        <dbReference type="PIRSR" id="PIRSR600829-4"/>
    </source>
</evidence>
<evidence type="ECO:0000256" key="3">
    <source>
        <dbReference type="ARBA" id="ARBA00022475"/>
    </source>
</evidence>
<comment type="subcellular location">
    <subcellularLocation>
        <location evidence="1">Cell membrane</location>
        <topology evidence="1">Multi-pass membrane protein</topology>
    </subcellularLocation>
</comment>
<name>A0A5C7FLZ9_9BACT</name>
<organism evidence="20 21">
    <name type="scientific">Neolewinella aurantiaca</name>
    <dbReference type="NCBI Taxonomy" id="2602767"/>
    <lineage>
        <taxon>Bacteria</taxon>
        <taxon>Pseudomonadati</taxon>
        <taxon>Bacteroidota</taxon>
        <taxon>Saprospiria</taxon>
        <taxon>Saprospirales</taxon>
        <taxon>Lewinellaceae</taxon>
        <taxon>Neolewinella</taxon>
    </lineage>
</organism>
<dbReference type="GO" id="GO:0005524">
    <property type="term" value="F:ATP binding"/>
    <property type="evidence" value="ECO:0007669"/>
    <property type="project" value="UniProtKB-KW"/>
</dbReference>
<keyword evidence="9 17" id="KW-0067">ATP-binding</keyword>
<feature type="binding site" evidence="18">
    <location>
        <position position="74"/>
    </location>
    <ligand>
        <name>a divalent metal cation</name>
        <dbReference type="ChEBI" id="CHEBI:60240"/>
    </ligand>
</feature>
<dbReference type="OrthoDB" id="1493837at2"/>
<dbReference type="InterPro" id="IPR033717">
    <property type="entry name" value="UDPK"/>
</dbReference>
<feature type="binding site" evidence="17">
    <location>
        <begin position="92"/>
        <end position="93"/>
    </location>
    <ligand>
        <name>ATP</name>
        <dbReference type="ChEBI" id="CHEBI:30616"/>
    </ligand>
</feature>
<feature type="active site" description="Proton acceptor" evidence="15">
    <location>
        <position position="67"/>
    </location>
</feature>
<dbReference type="GO" id="GO:0008654">
    <property type="term" value="P:phospholipid biosynthetic process"/>
    <property type="evidence" value="ECO:0007669"/>
    <property type="project" value="UniProtKB-KW"/>
</dbReference>
<dbReference type="PANTHER" id="PTHR34299">
    <property type="entry name" value="DIACYLGLYCEROL KINASE"/>
    <property type="match status" value="1"/>
</dbReference>
<keyword evidence="12 19" id="KW-0472">Membrane</keyword>
<dbReference type="RefSeq" id="WP_147928781.1">
    <property type="nucleotide sequence ID" value="NZ_VOXD01000001.1"/>
</dbReference>
<keyword evidence="21" id="KW-1185">Reference proteome</keyword>
<protein>
    <submittedName>
        <fullName evidence="20">Diacylglycerol kinase family protein</fullName>
    </submittedName>
</protein>
<proteinExistence type="inferred from homology"/>
<evidence type="ECO:0000256" key="16">
    <source>
        <dbReference type="PIRSR" id="PIRSR600829-2"/>
    </source>
</evidence>
<dbReference type="PROSITE" id="PS01069">
    <property type="entry name" value="DAGK_PROKAR"/>
    <property type="match status" value="1"/>
</dbReference>
<keyword evidence="8 20" id="KW-0418">Kinase</keyword>
<dbReference type="InterPro" id="IPR000829">
    <property type="entry name" value="DAGK"/>
</dbReference>
<evidence type="ECO:0000256" key="9">
    <source>
        <dbReference type="ARBA" id="ARBA00022840"/>
    </source>
</evidence>
<feature type="binding site" evidence="17">
    <location>
        <position position="14"/>
    </location>
    <ligand>
        <name>ATP</name>
        <dbReference type="ChEBI" id="CHEBI:30616"/>
    </ligand>
</feature>
<evidence type="ECO:0000256" key="4">
    <source>
        <dbReference type="ARBA" id="ARBA00022516"/>
    </source>
</evidence>
<dbReference type="CDD" id="cd14265">
    <property type="entry name" value="UDPK_IM_like"/>
    <property type="match status" value="1"/>
</dbReference>
<keyword evidence="14" id="KW-1208">Phospholipid metabolism</keyword>
<keyword evidence="10 19" id="KW-1133">Transmembrane helix</keyword>
<dbReference type="GO" id="GO:0046872">
    <property type="term" value="F:metal ion binding"/>
    <property type="evidence" value="ECO:0007669"/>
    <property type="project" value="UniProtKB-KW"/>
</dbReference>
<keyword evidence="11" id="KW-0443">Lipid metabolism</keyword>
<accession>A0A5C7FLZ9</accession>
<evidence type="ECO:0000256" key="1">
    <source>
        <dbReference type="ARBA" id="ARBA00004651"/>
    </source>
</evidence>
<evidence type="ECO:0000256" key="15">
    <source>
        <dbReference type="PIRSR" id="PIRSR600829-1"/>
    </source>
</evidence>
<dbReference type="GO" id="GO:0005886">
    <property type="term" value="C:plasma membrane"/>
    <property type="evidence" value="ECO:0007669"/>
    <property type="project" value="UniProtKB-SubCell"/>
</dbReference>
<dbReference type="Proteomes" id="UP000321907">
    <property type="component" value="Unassembled WGS sequence"/>
</dbReference>
<keyword evidence="5" id="KW-0808">Transferase</keyword>
<keyword evidence="3" id="KW-1003">Cell membrane</keyword>
<evidence type="ECO:0000256" key="13">
    <source>
        <dbReference type="ARBA" id="ARBA00023209"/>
    </source>
</evidence>
<evidence type="ECO:0000256" key="11">
    <source>
        <dbReference type="ARBA" id="ARBA00023098"/>
    </source>
</evidence>
<evidence type="ECO:0000256" key="6">
    <source>
        <dbReference type="ARBA" id="ARBA00022692"/>
    </source>
</evidence>